<dbReference type="NCBIfam" id="TIGR00726">
    <property type="entry name" value="peptidoglycan editing factor PgeF"/>
    <property type="match status" value="1"/>
</dbReference>
<keyword evidence="4" id="KW-0808">Transferase</keyword>
<evidence type="ECO:0000256" key="9">
    <source>
        <dbReference type="ARBA" id="ARBA00048968"/>
    </source>
</evidence>
<accession>A0A926UU81</accession>
<comment type="similarity">
    <text evidence="3 11">Belongs to the purine nucleoside phosphorylase YfiH/LACC1 family.</text>
</comment>
<gene>
    <name evidence="12" type="primary">pgeF</name>
    <name evidence="12" type="ORF">H6F44_15035</name>
</gene>
<dbReference type="InterPro" id="IPR003730">
    <property type="entry name" value="Cu_polyphenol_OxRdtase"/>
</dbReference>
<dbReference type="InterPro" id="IPR011324">
    <property type="entry name" value="Cytotoxic_necrot_fac-like_cat"/>
</dbReference>
<comment type="catalytic activity">
    <reaction evidence="9">
        <text>adenosine + phosphate = alpha-D-ribose 1-phosphate + adenine</text>
        <dbReference type="Rhea" id="RHEA:27642"/>
        <dbReference type="ChEBI" id="CHEBI:16335"/>
        <dbReference type="ChEBI" id="CHEBI:16708"/>
        <dbReference type="ChEBI" id="CHEBI:43474"/>
        <dbReference type="ChEBI" id="CHEBI:57720"/>
        <dbReference type="EC" id="2.4.2.1"/>
    </reaction>
    <physiologicalReaction direction="left-to-right" evidence="9">
        <dbReference type="Rhea" id="RHEA:27643"/>
    </physiologicalReaction>
</comment>
<dbReference type="Proteomes" id="UP000631421">
    <property type="component" value="Unassembled WGS sequence"/>
</dbReference>
<dbReference type="CDD" id="cd16833">
    <property type="entry name" value="YfiH"/>
    <property type="match status" value="1"/>
</dbReference>
<dbReference type="Pfam" id="PF02578">
    <property type="entry name" value="Cu-oxidase_4"/>
    <property type="match status" value="1"/>
</dbReference>
<evidence type="ECO:0000256" key="2">
    <source>
        <dbReference type="ARBA" id="ARBA00003215"/>
    </source>
</evidence>
<evidence type="ECO:0000256" key="3">
    <source>
        <dbReference type="ARBA" id="ARBA00007353"/>
    </source>
</evidence>
<protein>
    <recommendedName>
        <fullName evidence="11">Purine nucleoside phosphorylase</fullName>
    </recommendedName>
</protein>
<dbReference type="PANTHER" id="PTHR30616:SF2">
    <property type="entry name" value="PURINE NUCLEOSIDE PHOSPHORYLASE LACC1"/>
    <property type="match status" value="1"/>
</dbReference>
<dbReference type="EMBL" id="JACJPY010000052">
    <property type="protein sequence ID" value="MBD2151425.1"/>
    <property type="molecule type" value="Genomic_DNA"/>
</dbReference>
<evidence type="ECO:0000256" key="10">
    <source>
        <dbReference type="ARBA" id="ARBA00049893"/>
    </source>
</evidence>
<evidence type="ECO:0000256" key="4">
    <source>
        <dbReference type="ARBA" id="ARBA00022679"/>
    </source>
</evidence>
<organism evidence="12 13">
    <name type="scientific">Pseudanabaena cinerea FACHB-1277</name>
    <dbReference type="NCBI Taxonomy" id="2949581"/>
    <lineage>
        <taxon>Bacteria</taxon>
        <taxon>Bacillati</taxon>
        <taxon>Cyanobacteriota</taxon>
        <taxon>Cyanophyceae</taxon>
        <taxon>Pseudanabaenales</taxon>
        <taxon>Pseudanabaenaceae</taxon>
        <taxon>Pseudanabaena</taxon>
        <taxon>Pseudanabaena cinerea</taxon>
    </lineage>
</organism>
<proteinExistence type="inferred from homology"/>
<keyword evidence="13" id="KW-1185">Reference proteome</keyword>
<dbReference type="SUPFAM" id="SSF64438">
    <property type="entry name" value="CNF1/YfiH-like putative cysteine hydrolases"/>
    <property type="match status" value="1"/>
</dbReference>
<comment type="catalytic activity">
    <reaction evidence="1">
        <text>inosine + phosphate = alpha-D-ribose 1-phosphate + hypoxanthine</text>
        <dbReference type="Rhea" id="RHEA:27646"/>
        <dbReference type="ChEBI" id="CHEBI:17368"/>
        <dbReference type="ChEBI" id="CHEBI:17596"/>
        <dbReference type="ChEBI" id="CHEBI:43474"/>
        <dbReference type="ChEBI" id="CHEBI:57720"/>
        <dbReference type="EC" id="2.4.2.1"/>
    </reaction>
    <physiologicalReaction direction="left-to-right" evidence="1">
        <dbReference type="Rhea" id="RHEA:27647"/>
    </physiologicalReaction>
</comment>
<keyword evidence="6" id="KW-0378">Hydrolase</keyword>
<dbReference type="GO" id="GO:0016787">
    <property type="term" value="F:hydrolase activity"/>
    <property type="evidence" value="ECO:0007669"/>
    <property type="project" value="UniProtKB-KW"/>
</dbReference>
<dbReference type="GO" id="GO:0017061">
    <property type="term" value="F:S-methyl-5-thioadenosine phosphorylase activity"/>
    <property type="evidence" value="ECO:0007669"/>
    <property type="project" value="UniProtKB-EC"/>
</dbReference>
<dbReference type="AlphaFoldDB" id="A0A926UU81"/>
<evidence type="ECO:0000313" key="12">
    <source>
        <dbReference type="EMBL" id="MBD2151425.1"/>
    </source>
</evidence>
<comment type="function">
    <text evidence="2">Purine nucleoside enzyme that catalyzes the phosphorolysis of adenosine and inosine nucleosides, yielding D-ribose 1-phosphate and the respective free bases, adenine and hypoxanthine. Also catalyzes the phosphorolysis of S-methyl-5'-thioadenosine into adenine and S-methyl-5-thio-alpha-D-ribose 1-phosphate. Also has adenosine deaminase activity.</text>
</comment>
<dbReference type="Gene3D" id="3.60.140.10">
    <property type="entry name" value="CNF1/YfiH-like putative cysteine hydrolases"/>
    <property type="match status" value="1"/>
</dbReference>
<evidence type="ECO:0000313" key="13">
    <source>
        <dbReference type="Proteomes" id="UP000631421"/>
    </source>
</evidence>
<evidence type="ECO:0000256" key="11">
    <source>
        <dbReference type="RuleBase" id="RU361274"/>
    </source>
</evidence>
<reference evidence="12 13" key="1">
    <citation type="journal article" date="2015" name="ISME J.">
        <title>Draft Genome Sequence of Streptomyces incarnatus NRRL8089, which Produces the Nucleoside Antibiotic Sinefungin.</title>
        <authorList>
            <person name="Oshima K."/>
            <person name="Hattori M."/>
            <person name="Shimizu H."/>
            <person name="Fukuda K."/>
            <person name="Nemoto M."/>
            <person name="Inagaki K."/>
            <person name="Tamura T."/>
        </authorList>
    </citation>
    <scope>NUCLEOTIDE SEQUENCE [LARGE SCALE GENOMIC DNA]</scope>
    <source>
        <strain evidence="12 13">FACHB-1277</strain>
    </source>
</reference>
<comment type="catalytic activity">
    <reaction evidence="10">
        <text>S-methyl-5'-thioadenosine + phosphate = 5-(methylsulfanyl)-alpha-D-ribose 1-phosphate + adenine</text>
        <dbReference type="Rhea" id="RHEA:11852"/>
        <dbReference type="ChEBI" id="CHEBI:16708"/>
        <dbReference type="ChEBI" id="CHEBI:17509"/>
        <dbReference type="ChEBI" id="CHEBI:43474"/>
        <dbReference type="ChEBI" id="CHEBI:58533"/>
        <dbReference type="EC" id="2.4.2.28"/>
    </reaction>
    <physiologicalReaction direction="left-to-right" evidence="10">
        <dbReference type="Rhea" id="RHEA:11853"/>
    </physiologicalReaction>
</comment>
<dbReference type="InterPro" id="IPR038371">
    <property type="entry name" value="Cu_polyphenol_OxRdtase_sf"/>
</dbReference>
<name>A0A926UU81_9CYAN</name>
<evidence type="ECO:0000256" key="6">
    <source>
        <dbReference type="ARBA" id="ARBA00022801"/>
    </source>
</evidence>
<dbReference type="RefSeq" id="WP_190351842.1">
    <property type="nucleotide sequence ID" value="NZ_JACJPY010000052.1"/>
</dbReference>
<comment type="catalytic activity">
    <reaction evidence="8">
        <text>adenosine + H2O + H(+) = inosine + NH4(+)</text>
        <dbReference type="Rhea" id="RHEA:24408"/>
        <dbReference type="ChEBI" id="CHEBI:15377"/>
        <dbReference type="ChEBI" id="CHEBI:15378"/>
        <dbReference type="ChEBI" id="CHEBI:16335"/>
        <dbReference type="ChEBI" id="CHEBI:17596"/>
        <dbReference type="ChEBI" id="CHEBI:28938"/>
        <dbReference type="EC" id="3.5.4.4"/>
    </reaction>
    <physiologicalReaction direction="left-to-right" evidence="8">
        <dbReference type="Rhea" id="RHEA:24409"/>
    </physiologicalReaction>
</comment>
<evidence type="ECO:0000256" key="5">
    <source>
        <dbReference type="ARBA" id="ARBA00022723"/>
    </source>
</evidence>
<keyword evidence="7" id="KW-0862">Zinc</keyword>
<evidence type="ECO:0000256" key="7">
    <source>
        <dbReference type="ARBA" id="ARBA00022833"/>
    </source>
</evidence>
<comment type="caution">
    <text evidence="12">The sequence shown here is derived from an EMBL/GenBank/DDBJ whole genome shotgun (WGS) entry which is preliminary data.</text>
</comment>
<keyword evidence="5" id="KW-0479">Metal-binding</keyword>
<sequence length="275" mass="30586">MTNLNSSTDPLANSVNQQWQWRNGVLTCELLQEWQHGFFTRSHSPKLPDELHEHLRKETAPLVGRAYRAKQVHSDRLLHTQEIETAISTNTSLPEADGVWTSPQADDHHLRRSVWVCTADCVPVLIGDRHLGTVAAIHAGWRGTAAKILPKAIAILTNHGSKLQDLRIALGPAISGQVYQVSQEVAQQVTATVNTPVGLHPDDHPERVKLDLRQVQAQQLQELGISPANIAIAPYCTLSHEDIFFSYRRYCLNEANPLPRAPQVQWSGIAINSKV</sequence>
<evidence type="ECO:0000256" key="1">
    <source>
        <dbReference type="ARBA" id="ARBA00000553"/>
    </source>
</evidence>
<evidence type="ECO:0000256" key="8">
    <source>
        <dbReference type="ARBA" id="ARBA00047989"/>
    </source>
</evidence>
<dbReference type="GO" id="GO:0005507">
    <property type="term" value="F:copper ion binding"/>
    <property type="evidence" value="ECO:0007669"/>
    <property type="project" value="TreeGrafter"/>
</dbReference>
<dbReference type="PANTHER" id="PTHR30616">
    <property type="entry name" value="UNCHARACTERIZED PROTEIN YFIH"/>
    <property type="match status" value="1"/>
</dbReference>